<evidence type="ECO:0000256" key="6">
    <source>
        <dbReference type="ARBA" id="ARBA00023180"/>
    </source>
</evidence>
<dbReference type="GeneID" id="100904951"/>
<evidence type="ECO:0000313" key="13">
    <source>
        <dbReference type="Proteomes" id="UP000694867"/>
    </source>
</evidence>
<evidence type="ECO:0000256" key="2">
    <source>
        <dbReference type="ARBA" id="ARBA00022676"/>
    </source>
</evidence>
<evidence type="ECO:0000259" key="12">
    <source>
        <dbReference type="Pfam" id="PF04577"/>
    </source>
</evidence>
<comment type="catalytic activity">
    <reaction evidence="9">
        <text>L-seryl-[protein] + UDP-N-acetyl-alpha-D-glucosamine = 3-O-(N-acetyl-beta-D-glucosaminyl)-L-seryl-[protein] + UDP + H(+)</text>
        <dbReference type="Rhea" id="RHEA:48904"/>
        <dbReference type="Rhea" id="RHEA-COMP:9863"/>
        <dbReference type="Rhea" id="RHEA-COMP:12251"/>
        <dbReference type="ChEBI" id="CHEBI:15378"/>
        <dbReference type="ChEBI" id="CHEBI:29999"/>
        <dbReference type="ChEBI" id="CHEBI:57705"/>
        <dbReference type="ChEBI" id="CHEBI:58223"/>
        <dbReference type="ChEBI" id="CHEBI:90838"/>
        <dbReference type="EC" id="2.4.1.255"/>
    </reaction>
</comment>
<dbReference type="InterPro" id="IPR049625">
    <property type="entry name" value="Glyco_transf_61_cat"/>
</dbReference>
<keyword evidence="6" id="KW-0325">Glycoprotein</keyword>
<evidence type="ECO:0000313" key="14">
    <source>
        <dbReference type="RefSeq" id="XP_028967459.1"/>
    </source>
</evidence>
<keyword evidence="2" id="KW-0328">Glycosyltransferase</keyword>
<proteinExistence type="predicted"/>
<keyword evidence="13" id="KW-1185">Reference proteome</keyword>
<comment type="catalytic activity">
    <reaction evidence="10">
        <text>L-threonyl-[protein] + UDP-N-acetyl-alpha-D-glucosamine = 3-O-(N-acetyl-beta-D-glucosaminyl)-L-threonyl-[protein] + UDP + H(+)</text>
        <dbReference type="Rhea" id="RHEA:48908"/>
        <dbReference type="Rhea" id="RHEA-COMP:11060"/>
        <dbReference type="Rhea" id="RHEA-COMP:12252"/>
        <dbReference type="ChEBI" id="CHEBI:15378"/>
        <dbReference type="ChEBI" id="CHEBI:30013"/>
        <dbReference type="ChEBI" id="CHEBI:57705"/>
        <dbReference type="ChEBI" id="CHEBI:58223"/>
        <dbReference type="ChEBI" id="CHEBI:90840"/>
        <dbReference type="EC" id="2.4.1.255"/>
    </reaction>
</comment>
<keyword evidence="3 14" id="KW-0808">Transferase</keyword>
<accession>A0AAJ7SF35</accession>
<organism evidence="13 14">
    <name type="scientific">Galendromus occidentalis</name>
    <name type="common">western predatory mite</name>
    <dbReference type="NCBI Taxonomy" id="34638"/>
    <lineage>
        <taxon>Eukaryota</taxon>
        <taxon>Metazoa</taxon>
        <taxon>Ecdysozoa</taxon>
        <taxon>Arthropoda</taxon>
        <taxon>Chelicerata</taxon>
        <taxon>Arachnida</taxon>
        <taxon>Acari</taxon>
        <taxon>Parasitiformes</taxon>
        <taxon>Mesostigmata</taxon>
        <taxon>Gamasina</taxon>
        <taxon>Phytoseioidea</taxon>
        <taxon>Phytoseiidae</taxon>
        <taxon>Typhlodrominae</taxon>
        <taxon>Galendromus</taxon>
    </lineage>
</organism>
<evidence type="ECO:0000256" key="1">
    <source>
        <dbReference type="ARBA" id="ARBA00011970"/>
    </source>
</evidence>
<dbReference type="KEGG" id="goe:100904951"/>
<dbReference type="RefSeq" id="XP_028967459.1">
    <property type="nucleotide sequence ID" value="XM_029111626.1"/>
</dbReference>
<dbReference type="PANTHER" id="PTHR20961">
    <property type="entry name" value="GLYCOSYLTRANSFERASE"/>
    <property type="match status" value="1"/>
</dbReference>
<evidence type="ECO:0000256" key="11">
    <source>
        <dbReference type="SAM" id="SignalP"/>
    </source>
</evidence>
<evidence type="ECO:0000256" key="3">
    <source>
        <dbReference type="ARBA" id="ARBA00022679"/>
    </source>
</evidence>
<evidence type="ECO:0000256" key="8">
    <source>
        <dbReference type="ARBA" id="ARBA00042574"/>
    </source>
</evidence>
<evidence type="ECO:0000256" key="4">
    <source>
        <dbReference type="ARBA" id="ARBA00022729"/>
    </source>
</evidence>
<protein>
    <recommendedName>
        <fullName evidence="7">EGF domain-specific O-linked N-acetylglucosamine transferase</fullName>
        <ecNumber evidence="1">2.4.1.255</ecNumber>
    </recommendedName>
    <alternativeName>
        <fullName evidence="8">Extracellular O-linked N-acetylglucosamine transferase</fullName>
    </alternativeName>
</protein>
<evidence type="ECO:0000256" key="5">
    <source>
        <dbReference type="ARBA" id="ARBA00022824"/>
    </source>
</evidence>
<dbReference type="Proteomes" id="UP000694867">
    <property type="component" value="Unplaced"/>
</dbReference>
<dbReference type="CTD" id="285203"/>
<sequence length="502" mass="58228">MFFLLVAGWIVSGYALYELDVPRSHVPLWARLNDSLLEECHRDAQCQAVLSENRCWGYEESCDINNRFHKFECSGSDKGWTSGGGREAQEREFFKTADFGYIRENLREMSIVCRGSELGDSVLECVDNARLCRLRNVFINFSKLKSLKPPVKYRDDILGSGLIGGHCRLNLARWRSLGQHKGVLQSWYPELQHFTVFHEQLNSENCGLVIEEPTMVVKLDATVNMYHHFCDFVNIYASLHFNGSAYKDVNVIIWDGYPYRSNFEIMWKTITNKPLRYIAEFKDQGRICFKNLMMPFLPRMIFGLYYNMPLIPGCQGSGLMKAFREHTLHRLNVPIERPTRKLRVTFLTRSTDTRRILNEDELFDALNKLEDLQVMKVDFNFKMDFLKQISISANTDIFIGIHGAGLTHVLFLPEWAALFEVYNCGDTSCYSDLSRLAGRAYFTLTDLSKMESVAGDDEKHKGHEKFANYRFDKDHFVQIVERAVDKVKRNLGDRRTPIHDEM</sequence>
<gene>
    <name evidence="14" type="primary">LOC100904951</name>
</gene>
<keyword evidence="5" id="KW-0256">Endoplasmic reticulum</keyword>
<feature type="signal peptide" evidence="11">
    <location>
        <begin position="1"/>
        <end position="15"/>
    </location>
</feature>
<name>A0AAJ7SF35_9ACAR</name>
<evidence type="ECO:0000256" key="10">
    <source>
        <dbReference type="ARBA" id="ARBA00049432"/>
    </source>
</evidence>
<evidence type="ECO:0000256" key="7">
    <source>
        <dbReference type="ARBA" id="ARBA00040944"/>
    </source>
</evidence>
<dbReference type="PANTHER" id="PTHR20961:SF148">
    <property type="entry name" value="EGF DOMAIN-SPECIFIC O-LINKED N-ACETYLGLUCOSAMINE TRANSFERASE"/>
    <property type="match status" value="1"/>
</dbReference>
<dbReference type="AlphaFoldDB" id="A0AAJ7SF35"/>
<dbReference type="InterPro" id="IPR007657">
    <property type="entry name" value="Glycosyltransferase_61"/>
</dbReference>
<feature type="chain" id="PRO_5042460149" description="EGF domain-specific O-linked N-acetylglucosamine transferase" evidence="11">
    <location>
        <begin position="16"/>
        <end position="502"/>
    </location>
</feature>
<feature type="domain" description="Glycosyltransferase 61 catalytic" evidence="12">
    <location>
        <begin position="329"/>
        <end position="416"/>
    </location>
</feature>
<dbReference type="GO" id="GO:0097363">
    <property type="term" value="F:protein O-acetylglucosaminyltransferase activity"/>
    <property type="evidence" value="ECO:0007669"/>
    <property type="project" value="UniProtKB-EC"/>
</dbReference>
<evidence type="ECO:0000256" key="9">
    <source>
        <dbReference type="ARBA" id="ARBA00048317"/>
    </source>
</evidence>
<reference evidence="14" key="1">
    <citation type="submission" date="2025-08" db="UniProtKB">
        <authorList>
            <consortium name="RefSeq"/>
        </authorList>
    </citation>
    <scope>IDENTIFICATION</scope>
</reference>
<dbReference type="EC" id="2.4.1.255" evidence="1"/>
<dbReference type="Pfam" id="PF04577">
    <property type="entry name" value="Glyco_transf_61"/>
    <property type="match status" value="1"/>
</dbReference>
<dbReference type="GO" id="GO:0005788">
    <property type="term" value="C:endoplasmic reticulum lumen"/>
    <property type="evidence" value="ECO:0007669"/>
    <property type="project" value="TreeGrafter"/>
</dbReference>
<keyword evidence="4 11" id="KW-0732">Signal</keyword>